<keyword evidence="4" id="KW-1185">Reference proteome</keyword>
<dbReference type="InterPro" id="IPR010496">
    <property type="entry name" value="AL/BT2_dom"/>
</dbReference>
<dbReference type="AlphaFoldDB" id="A0A5C6C6P9"/>
<name>A0A5C6C6P9_9BACT</name>
<evidence type="ECO:0000256" key="1">
    <source>
        <dbReference type="SAM" id="SignalP"/>
    </source>
</evidence>
<dbReference type="RefSeq" id="WP_146596803.1">
    <property type="nucleotide sequence ID" value="NZ_SJPT01000009.1"/>
</dbReference>
<evidence type="ECO:0000313" key="4">
    <source>
        <dbReference type="Proteomes" id="UP000316304"/>
    </source>
</evidence>
<comment type="caution">
    <text evidence="3">The sequence shown here is derived from an EMBL/GenBank/DDBJ whole genome shotgun (WGS) entry which is preliminary data.</text>
</comment>
<feature type="signal peptide" evidence="1">
    <location>
        <begin position="1"/>
        <end position="23"/>
    </location>
</feature>
<dbReference type="Gene3D" id="2.60.120.560">
    <property type="entry name" value="Exo-inulinase, domain 1"/>
    <property type="match status" value="1"/>
</dbReference>
<reference evidence="3 4" key="1">
    <citation type="submission" date="2019-02" db="EMBL/GenBank/DDBJ databases">
        <title>Deep-cultivation of Planctomycetes and their phenomic and genomic characterization uncovers novel biology.</title>
        <authorList>
            <person name="Wiegand S."/>
            <person name="Jogler M."/>
            <person name="Boedeker C."/>
            <person name="Pinto D."/>
            <person name="Vollmers J."/>
            <person name="Rivas-Marin E."/>
            <person name="Kohn T."/>
            <person name="Peeters S.H."/>
            <person name="Heuer A."/>
            <person name="Rast P."/>
            <person name="Oberbeckmann S."/>
            <person name="Bunk B."/>
            <person name="Jeske O."/>
            <person name="Meyerdierks A."/>
            <person name="Storesund J.E."/>
            <person name="Kallscheuer N."/>
            <person name="Luecker S."/>
            <person name="Lage O.M."/>
            <person name="Pohl T."/>
            <person name="Merkel B.J."/>
            <person name="Hornburger P."/>
            <person name="Mueller R.-W."/>
            <person name="Bruemmer F."/>
            <person name="Labrenz M."/>
            <person name="Spormann A.M."/>
            <person name="Op Den Camp H."/>
            <person name="Overmann J."/>
            <person name="Amann R."/>
            <person name="Jetten M.S.M."/>
            <person name="Mascher T."/>
            <person name="Medema M.H."/>
            <person name="Devos D.P."/>
            <person name="Kaster A.-K."/>
            <person name="Ovreas L."/>
            <person name="Rohde M."/>
            <person name="Galperin M.Y."/>
            <person name="Jogler C."/>
        </authorList>
    </citation>
    <scope>NUCLEOTIDE SEQUENCE [LARGE SCALE GENOMIC DNA]</scope>
    <source>
        <strain evidence="3 4">Pla52o</strain>
    </source>
</reference>
<dbReference type="Pfam" id="PF06439">
    <property type="entry name" value="3keto-disac_hyd"/>
    <property type="match status" value="1"/>
</dbReference>
<dbReference type="Pfam" id="PF13385">
    <property type="entry name" value="Laminin_G_3"/>
    <property type="match status" value="1"/>
</dbReference>
<proteinExistence type="predicted"/>
<dbReference type="InterPro" id="IPR013320">
    <property type="entry name" value="ConA-like_dom_sf"/>
</dbReference>
<dbReference type="EMBL" id="SJPT01000009">
    <property type="protein sequence ID" value="TWU20310.1"/>
    <property type="molecule type" value="Genomic_DNA"/>
</dbReference>
<organism evidence="3 4">
    <name type="scientific">Novipirellula galeiformis</name>
    <dbReference type="NCBI Taxonomy" id="2528004"/>
    <lineage>
        <taxon>Bacteria</taxon>
        <taxon>Pseudomonadati</taxon>
        <taxon>Planctomycetota</taxon>
        <taxon>Planctomycetia</taxon>
        <taxon>Pirellulales</taxon>
        <taxon>Pirellulaceae</taxon>
        <taxon>Novipirellula</taxon>
    </lineage>
</organism>
<dbReference type="Gene3D" id="2.60.120.200">
    <property type="match status" value="1"/>
</dbReference>
<feature type="chain" id="PRO_5023030141" description="3-keto-alpha-glucoside-1,2-lyase/3-keto-2-hydroxy-glucal hydratase domain-containing protein" evidence="1">
    <location>
        <begin position="24"/>
        <end position="517"/>
    </location>
</feature>
<gene>
    <name evidence="3" type="ORF">Pla52o_48290</name>
</gene>
<accession>A0A5C6C6P9</accession>
<dbReference type="OrthoDB" id="257393at2"/>
<feature type="domain" description="3-keto-alpha-glucoside-1,2-lyase/3-keto-2-hydroxy-glucal hydratase" evidence="2">
    <location>
        <begin position="31"/>
        <end position="232"/>
    </location>
</feature>
<evidence type="ECO:0000313" key="3">
    <source>
        <dbReference type="EMBL" id="TWU20310.1"/>
    </source>
</evidence>
<protein>
    <recommendedName>
        <fullName evidence="2">3-keto-alpha-glucoside-1,2-lyase/3-keto-2-hydroxy-glucal hydratase domain-containing protein</fullName>
    </recommendedName>
</protein>
<keyword evidence="1" id="KW-0732">Signal</keyword>
<dbReference type="GO" id="GO:0016787">
    <property type="term" value="F:hydrolase activity"/>
    <property type="evidence" value="ECO:0007669"/>
    <property type="project" value="InterPro"/>
</dbReference>
<dbReference type="Proteomes" id="UP000316304">
    <property type="component" value="Unassembled WGS sequence"/>
</dbReference>
<evidence type="ECO:0000259" key="2">
    <source>
        <dbReference type="Pfam" id="PF06439"/>
    </source>
</evidence>
<dbReference type="SUPFAM" id="SSF49899">
    <property type="entry name" value="Concanavalin A-like lectins/glucanases"/>
    <property type="match status" value="1"/>
</dbReference>
<sequence precursor="true">MTRNSAWLMVAIAVIIASPTIRAAEPKPPEGFRAIFNGQDLSGWYGLNPHLAVKLTGEKKEASLKTQRDEFSQHWSVENGELVNDGHGAYATSEEEFGDIEFLVEYKTVAKADSGIYLRGTPQVQIWDWHQPFDPKRPTRKPHLGSGALFNNTPGNSGRDPLVFADKPLGEWNQVRIRQIGDRTWVWLNDLLVVDDAVMENFWDRNQTLPATGPIMLQTHGGEIRWRNLFVREIPADEAAEILKSVDEPKSKLATALTLHASFDQGLDADFSRGDRTCYVRAGKEMHHAEANDDGKLEPESGRYGGALHFTKKSRFQPIFKNSGVLDYNAKDWSSTVSVWLRLNPDKDLEPGYCDPIQIVGDSSAKGFIFLEFSKDETPRYFRYAIRPLTSIWDPNNVGWGELPFNKRPMVQVEKPQFSSDSWTHVVFTLENINNKDAKPSGRLYMNGKSMGAIEDWDLTFDWDPASVLMVLGASYVGHMDDLAVFDRVLSGEEVTQLYGLKNGVKELYAPAPQQTK</sequence>